<dbReference type="Pfam" id="PF02449">
    <property type="entry name" value="Glyco_hydro_42"/>
    <property type="match status" value="1"/>
</dbReference>
<dbReference type="EMBL" id="JADBEM010000001">
    <property type="protein sequence ID" value="MBE1613198.1"/>
    <property type="molecule type" value="Genomic_DNA"/>
</dbReference>
<keyword evidence="11" id="KW-1185">Reference proteome</keyword>
<dbReference type="EC" id="3.2.1.23" evidence="3"/>
<dbReference type="AlphaFoldDB" id="A0A927NAG4"/>
<evidence type="ECO:0000256" key="6">
    <source>
        <dbReference type="ARBA" id="ARBA00022833"/>
    </source>
</evidence>
<comment type="caution">
    <text evidence="10">The sequence shown here is derived from an EMBL/GenBank/DDBJ whole genome shotgun (WGS) entry which is preliminary data.</text>
</comment>
<evidence type="ECO:0000256" key="1">
    <source>
        <dbReference type="ARBA" id="ARBA00001412"/>
    </source>
</evidence>
<evidence type="ECO:0000256" key="2">
    <source>
        <dbReference type="ARBA" id="ARBA00005940"/>
    </source>
</evidence>
<comment type="catalytic activity">
    <reaction evidence="1">
        <text>Hydrolysis of terminal non-reducing beta-D-galactose residues in beta-D-galactosides.</text>
        <dbReference type="EC" id="3.2.1.23"/>
    </reaction>
</comment>
<keyword evidence="6" id="KW-0862">Zinc</keyword>
<evidence type="ECO:0000256" key="3">
    <source>
        <dbReference type="ARBA" id="ARBA00012756"/>
    </source>
</evidence>
<keyword evidence="4" id="KW-0479">Metal-binding</keyword>
<protein>
    <recommendedName>
        <fullName evidence="3">beta-galactosidase</fullName>
        <ecNumber evidence="3">3.2.1.23</ecNumber>
    </recommendedName>
</protein>
<evidence type="ECO:0000256" key="5">
    <source>
        <dbReference type="ARBA" id="ARBA00022801"/>
    </source>
</evidence>
<evidence type="ECO:0000313" key="10">
    <source>
        <dbReference type="EMBL" id="MBE1613198.1"/>
    </source>
</evidence>
<gene>
    <name evidence="10" type="ORF">HEB94_010046</name>
</gene>
<evidence type="ECO:0000259" key="8">
    <source>
        <dbReference type="Pfam" id="PF02449"/>
    </source>
</evidence>
<dbReference type="InterPro" id="IPR017853">
    <property type="entry name" value="GH"/>
</dbReference>
<proteinExistence type="inferred from homology"/>
<evidence type="ECO:0000313" key="11">
    <source>
        <dbReference type="Proteomes" id="UP000638648"/>
    </source>
</evidence>
<dbReference type="InterPro" id="IPR029062">
    <property type="entry name" value="Class_I_gatase-like"/>
</dbReference>
<dbReference type="Gene3D" id="3.20.20.80">
    <property type="entry name" value="Glycosidases"/>
    <property type="match status" value="1"/>
</dbReference>
<dbReference type="InterPro" id="IPR013738">
    <property type="entry name" value="Beta_galactosidase_Trimer"/>
</dbReference>
<dbReference type="GO" id="GO:0046872">
    <property type="term" value="F:metal ion binding"/>
    <property type="evidence" value="ECO:0007669"/>
    <property type="project" value="UniProtKB-KW"/>
</dbReference>
<reference evidence="10" key="1">
    <citation type="submission" date="2020-10" db="EMBL/GenBank/DDBJ databases">
        <title>Sequencing the genomes of 1000 actinobacteria strains.</title>
        <authorList>
            <person name="Klenk H.-P."/>
        </authorList>
    </citation>
    <scope>NUCLEOTIDE SEQUENCE</scope>
    <source>
        <strain evidence="10">DSM 45354</strain>
    </source>
</reference>
<dbReference type="GO" id="GO:0004565">
    <property type="term" value="F:beta-galactosidase activity"/>
    <property type="evidence" value="ECO:0007669"/>
    <property type="project" value="UniProtKB-EC"/>
</dbReference>
<dbReference type="CDD" id="cd03143">
    <property type="entry name" value="A4_beta-galactosidase_middle_domain"/>
    <property type="match status" value="1"/>
</dbReference>
<keyword evidence="7 10" id="KW-0326">Glycosidase</keyword>
<comment type="similarity">
    <text evidence="2">Belongs to the glycosyl hydrolase 42 family.</text>
</comment>
<evidence type="ECO:0000256" key="4">
    <source>
        <dbReference type="ARBA" id="ARBA00022723"/>
    </source>
</evidence>
<accession>A0A927NAG4</accession>
<name>A0A927NAG4_9ACTN</name>
<sequence>MAAEDGHNVFRHWFMWSAVEVAPGVFDWGDYDRQLELAAANGISTIIAEMMTSAPEWAFARLAHARFERRDGSRVESQISGSSAVGGFPGLCLDNDDARELAGNFLTELVTRYRDHPGTGGYDIWNECGYAEDTCYCPATAGKFRVWLRARYGDLATLGRVWGRHSYSEWDDIVPPRTLAPFAEVLDWLSFRQDNAYELMAWRAGIVRSLDPHHKLTAHGVAGSLTHAAPRGTDDWKAASHVDTYGLTWGSSRHGDEPWKQLHAMDMVRAASRGKPFWHAEAYAGPLWMQPQVIGKPRDEGRIASVEDIRYWNLASFAGGASGVFYLRWRPLLDGPLFGAFGAYGMDGSRTDRSQMVSQIAAWATAPEQQPLWNSQPAPADIHILYVPETQLFTYAQQHSTDHHAHALQGTYQAFFDSNIHADFLHIDDLDPTHTDIPVYLPYPIMLNHTTTTKLTNWVRAGGTLISEGCPAYFTDHAKANTTQPGNNLHHLFGATQTDVEFTPDILTNLTFTTHDNITPHGACFKQTLQPTTGTTTAHYQDHTPATIDNTHGKGKTRLIGTHPSLGYHQHHHPHTTTYYTHLLHWTGRRQHVRVSDNRVTARLHEGDGGRYLWLLNPSRLPLQVSATLSTRWKPFADIDVRWGDKDSVTLVDGRSLDADIPARDAIVVRLL</sequence>
<dbReference type="SUPFAM" id="SSF52317">
    <property type="entry name" value="Class I glutamine amidotransferase-like"/>
    <property type="match status" value="1"/>
</dbReference>
<dbReference type="GO" id="GO:0009341">
    <property type="term" value="C:beta-galactosidase complex"/>
    <property type="evidence" value="ECO:0007669"/>
    <property type="project" value="InterPro"/>
</dbReference>
<keyword evidence="5 10" id="KW-0378">Hydrolase</keyword>
<dbReference type="InterPro" id="IPR003476">
    <property type="entry name" value="Glyco_hydro_42"/>
</dbReference>
<dbReference type="GO" id="GO:0005975">
    <property type="term" value="P:carbohydrate metabolic process"/>
    <property type="evidence" value="ECO:0007669"/>
    <property type="project" value="InterPro"/>
</dbReference>
<dbReference type="Proteomes" id="UP000638648">
    <property type="component" value="Unassembled WGS sequence"/>
</dbReference>
<feature type="domain" description="Beta-galactosidase trimerisation" evidence="9">
    <location>
        <begin position="382"/>
        <end position="564"/>
    </location>
</feature>
<dbReference type="PANTHER" id="PTHR36447:SF2">
    <property type="entry name" value="BETA-GALACTOSIDASE YESZ"/>
    <property type="match status" value="1"/>
</dbReference>
<feature type="domain" description="Glycoside hydrolase family 42 N-terminal" evidence="8">
    <location>
        <begin position="6"/>
        <end position="331"/>
    </location>
</feature>
<dbReference type="InterPro" id="IPR013529">
    <property type="entry name" value="Glyco_hydro_42_N"/>
</dbReference>
<dbReference type="Pfam" id="PF08532">
    <property type="entry name" value="Glyco_hydro_42M"/>
    <property type="match status" value="1"/>
</dbReference>
<dbReference type="Gene3D" id="3.40.50.880">
    <property type="match status" value="1"/>
</dbReference>
<dbReference type="PANTHER" id="PTHR36447">
    <property type="entry name" value="BETA-GALACTOSIDASE GANA"/>
    <property type="match status" value="1"/>
</dbReference>
<evidence type="ECO:0000256" key="7">
    <source>
        <dbReference type="ARBA" id="ARBA00023295"/>
    </source>
</evidence>
<dbReference type="SUPFAM" id="SSF51445">
    <property type="entry name" value="(Trans)glycosidases"/>
    <property type="match status" value="1"/>
</dbReference>
<evidence type="ECO:0000259" key="9">
    <source>
        <dbReference type="Pfam" id="PF08532"/>
    </source>
</evidence>
<organism evidence="10 11">
    <name type="scientific">Actinopolymorpha pittospori</name>
    <dbReference type="NCBI Taxonomy" id="648752"/>
    <lineage>
        <taxon>Bacteria</taxon>
        <taxon>Bacillati</taxon>
        <taxon>Actinomycetota</taxon>
        <taxon>Actinomycetes</taxon>
        <taxon>Propionibacteriales</taxon>
        <taxon>Actinopolymorphaceae</taxon>
        <taxon>Actinopolymorpha</taxon>
    </lineage>
</organism>